<proteinExistence type="predicted"/>
<feature type="transmembrane region" description="Helical" evidence="6">
    <location>
        <begin position="303"/>
        <end position="323"/>
    </location>
</feature>
<organism evidence="8 9">
    <name type="scientific">Pseudomonas putida ND6</name>
    <dbReference type="NCBI Taxonomy" id="231023"/>
    <lineage>
        <taxon>Bacteria</taxon>
        <taxon>Pseudomonadati</taxon>
        <taxon>Pseudomonadota</taxon>
        <taxon>Gammaproteobacteria</taxon>
        <taxon>Pseudomonadales</taxon>
        <taxon>Pseudomonadaceae</taxon>
        <taxon>Pseudomonas</taxon>
    </lineage>
</organism>
<dbReference type="SUPFAM" id="SSF103473">
    <property type="entry name" value="MFS general substrate transporter"/>
    <property type="match status" value="1"/>
</dbReference>
<feature type="transmembrane region" description="Helical" evidence="6">
    <location>
        <begin position="139"/>
        <end position="160"/>
    </location>
</feature>
<dbReference type="Gene3D" id="1.20.1250.20">
    <property type="entry name" value="MFS general substrate transporter like domains"/>
    <property type="match status" value="2"/>
</dbReference>
<feature type="domain" description="Major facilitator superfamily (MFS) profile" evidence="7">
    <location>
        <begin position="10"/>
        <end position="389"/>
    </location>
</feature>
<evidence type="ECO:0000256" key="4">
    <source>
        <dbReference type="ARBA" id="ARBA00022989"/>
    </source>
</evidence>
<dbReference type="HOGENOM" id="CLU_058215_1_0_6"/>
<feature type="transmembrane region" description="Helical" evidence="6">
    <location>
        <begin position="102"/>
        <end position="127"/>
    </location>
</feature>
<feature type="transmembrane region" description="Helical" evidence="6">
    <location>
        <begin position="80"/>
        <end position="96"/>
    </location>
</feature>
<dbReference type="GO" id="GO:0022857">
    <property type="term" value="F:transmembrane transporter activity"/>
    <property type="evidence" value="ECO:0007669"/>
    <property type="project" value="InterPro"/>
</dbReference>
<evidence type="ECO:0000256" key="5">
    <source>
        <dbReference type="ARBA" id="ARBA00023136"/>
    </source>
</evidence>
<dbReference type="AlphaFoldDB" id="I3UNU6"/>
<dbReference type="Proteomes" id="UP000005268">
    <property type="component" value="Chromosome"/>
</dbReference>
<gene>
    <name evidence="8" type="ORF">YSA_00718</name>
</gene>
<dbReference type="InterPro" id="IPR011701">
    <property type="entry name" value="MFS"/>
</dbReference>
<keyword evidence="2" id="KW-1003">Cell membrane</keyword>
<keyword evidence="3 6" id="KW-0812">Transmembrane</keyword>
<protein>
    <submittedName>
        <fullName evidence="8">Major facilitator family transporter, putative</fullName>
    </submittedName>
</protein>
<dbReference type="InterPro" id="IPR036259">
    <property type="entry name" value="MFS_trans_sf"/>
</dbReference>
<dbReference type="KEGG" id="ppi:YSA_00718"/>
<dbReference type="PATRIC" id="fig|231023.4.peg.334"/>
<dbReference type="RefSeq" id="WP_014753648.1">
    <property type="nucleotide sequence ID" value="NC_017986.1"/>
</dbReference>
<name>I3UNU6_PSEPU</name>
<evidence type="ECO:0000256" key="1">
    <source>
        <dbReference type="ARBA" id="ARBA00004651"/>
    </source>
</evidence>
<feature type="transmembrane region" description="Helical" evidence="6">
    <location>
        <begin position="53"/>
        <end position="73"/>
    </location>
</feature>
<feature type="transmembrane region" description="Helical" evidence="6">
    <location>
        <begin position="249"/>
        <end position="268"/>
    </location>
</feature>
<feature type="transmembrane region" description="Helical" evidence="6">
    <location>
        <begin position="280"/>
        <end position="297"/>
    </location>
</feature>
<dbReference type="InterPro" id="IPR050189">
    <property type="entry name" value="MFS_Efflux_Transporters"/>
</dbReference>
<dbReference type="PANTHER" id="PTHR43124:SF10">
    <property type="entry name" value="PURINE EFFLUX PUMP PBUE"/>
    <property type="match status" value="1"/>
</dbReference>
<reference evidence="8 9" key="1">
    <citation type="journal article" date="2012" name="J. Bacteriol.">
        <title>Complete Genome Sequence of the Naphthalene-Degrading Pseudomonas putida Strain ND6.</title>
        <authorList>
            <person name="Li S."/>
            <person name="Zhao H."/>
            <person name="Li Y."/>
            <person name="Niu S."/>
            <person name="Cai B."/>
        </authorList>
    </citation>
    <scope>NUCLEOTIDE SEQUENCE [LARGE SCALE GENOMIC DNA]</scope>
    <source>
        <strain evidence="8 9">ND6</strain>
    </source>
</reference>
<comment type="subcellular location">
    <subcellularLocation>
        <location evidence="1">Cell membrane</location>
        <topology evidence="1">Multi-pass membrane protein</topology>
    </subcellularLocation>
</comment>
<accession>I3UNU6</accession>
<evidence type="ECO:0000256" key="6">
    <source>
        <dbReference type="SAM" id="Phobius"/>
    </source>
</evidence>
<dbReference type="EMBL" id="CP003588">
    <property type="protein sequence ID" value="AFK67167.1"/>
    <property type="molecule type" value="Genomic_DNA"/>
</dbReference>
<evidence type="ECO:0000313" key="8">
    <source>
        <dbReference type="EMBL" id="AFK67167.1"/>
    </source>
</evidence>
<keyword evidence="5 6" id="KW-0472">Membrane</keyword>
<sequence length="411" mass="42358">MKTIKHCLPESWSLVFSAAASAYGVGLLGLWALPFLISAIIQDLQLNEAQAGLLMSAEFGFTMLASLLVAPFMGRAPRRTLALVGTVLAIAANLLSANVDGIYALAAVRCVAGIGAGLALACGNAAVSSAKHPDRVAGHMNVLSVLLMIVVMLGYAKVMAAYGLHGLYYAMAATMAVMLLANPAMVQRAPVAEPSPQVPTGRHAPSNILLSLPAICMMLAMFVFQARDTMGWAFVERIGTMVGYSGDELGVLLSFQSFVGLIGPLIAAMVGKRFGMSTPVILAILLTGATSLSYVLGEHSKTLYTAGVMTICITYFYALSYLTGLAAALDREGRVVAAAGSFLSLGLAVGPAISGGLISLGGFTLAAWGIAVTVVLTLLLVAVPLASIRRHHGSLSADSVNPATVAGSTVS</sequence>
<evidence type="ECO:0000256" key="2">
    <source>
        <dbReference type="ARBA" id="ARBA00022475"/>
    </source>
</evidence>
<dbReference type="PROSITE" id="PS50850">
    <property type="entry name" value="MFS"/>
    <property type="match status" value="1"/>
</dbReference>
<feature type="transmembrane region" description="Helical" evidence="6">
    <location>
        <begin position="12"/>
        <end position="41"/>
    </location>
</feature>
<evidence type="ECO:0000259" key="7">
    <source>
        <dbReference type="PROSITE" id="PS50850"/>
    </source>
</evidence>
<feature type="transmembrane region" description="Helical" evidence="6">
    <location>
        <begin position="335"/>
        <end position="353"/>
    </location>
</feature>
<dbReference type="InterPro" id="IPR020846">
    <property type="entry name" value="MFS_dom"/>
</dbReference>
<feature type="transmembrane region" description="Helical" evidence="6">
    <location>
        <begin position="166"/>
        <end position="186"/>
    </location>
</feature>
<dbReference type="GO" id="GO:0005886">
    <property type="term" value="C:plasma membrane"/>
    <property type="evidence" value="ECO:0007669"/>
    <property type="project" value="UniProtKB-SubCell"/>
</dbReference>
<evidence type="ECO:0000256" key="3">
    <source>
        <dbReference type="ARBA" id="ARBA00022692"/>
    </source>
</evidence>
<keyword evidence="4 6" id="KW-1133">Transmembrane helix</keyword>
<feature type="transmembrane region" description="Helical" evidence="6">
    <location>
        <begin position="365"/>
        <end position="386"/>
    </location>
</feature>
<dbReference type="PANTHER" id="PTHR43124">
    <property type="entry name" value="PURINE EFFLUX PUMP PBUE"/>
    <property type="match status" value="1"/>
</dbReference>
<feature type="transmembrane region" description="Helical" evidence="6">
    <location>
        <begin position="207"/>
        <end position="226"/>
    </location>
</feature>
<dbReference type="Pfam" id="PF07690">
    <property type="entry name" value="MFS_1"/>
    <property type="match status" value="1"/>
</dbReference>
<evidence type="ECO:0000313" key="9">
    <source>
        <dbReference type="Proteomes" id="UP000005268"/>
    </source>
</evidence>